<dbReference type="Proteomes" id="UP001230908">
    <property type="component" value="Unassembled WGS sequence"/>
</dbReference>
<gene>
    <name evidence="1" type="ORF">RB614_40555</name>
</gene>
<dbReference type="RefSeq" id="WP_308718043.1">
    <property type="nucleotide sequence ID" value="NZ_JAVHUY010000062.1"/>
</dbReference>
<evidence type="ECO:0000313" key="2">
    <source>
        <dbReference type="Proteomes" id="UP001230908"/>
    </source>
</evidence>
<protein>
    <recommendedName>
        <fullName evidence="3">Antitoxin VbhA domain-containing protein</fullName>
    </recommendedName>
</protein>
<proteinExistence type="predicted"/>
<reference evidence="1 2" key="1">
    <citation type="submission" date="2023-08" db="EMBL/GenBank/DDBJ databases">
        <title>Phytohabitans sansha sp. nov., isolated from marine sediment.</title>
        <authorList>
            <person name="Zhao Y."/>
            <person name="Yi K."/>
        </authorList>
    </citation>
    <scope>NUCLEOTIDE SEQUENCE [LARGE SCALE GENOMIC DNA]</scope>
    <source>
        <strain evidence="1 2">ZYX-F-186</strain>
    </source>
</reference>
<comment type="caution">
    <text evidence="1">The sequence shown here is derived from an EMBL/GenBank/DDBJ whole genome shotgun (WGS) entry which is preliminary data.</text>
</comment>
<accession>A0ABU0ZWC4</accession>
<dbReference type="EMBL" id="JAVHUY010000062">
    <property type="protein sequence ID" value="MDQ7910802.1"/>
    <property type="molecule type" value="Genomic_DNA"/>
</dbReference>
<organism evidence="1 2">
    <name type="scientific">Phytohabitans maris</name>
    <dbReference type="NCBI Taxonomy" id="3071409"/>
    <lineage>
        <taxon>Bacteria</taxon>
        <taxon>Bacillati</taxon>
        <taxon>Actinomycetota</taxon>
        <taxon>Actinomycetes</taxon>
        <taxon>Micromonosporales</taxon>
        <taxon>Micromonosporaceae</taxon>
    </lineage>
</organism>
<keyword evidence="2" id="KW-1185">Reference proteome</keyword>
<evidence type="ECO:0008006" key="3">
    <source>
        <dbReference type="Google" id="ProtNLM"/>
    </source>
</evidence>
<name>A0ABU0ZWC4_9ACTN</name>
<evidence type="ECO:0000313" key="1">
    <source>
        <dbReference type="EMBL" id="MDQ7910802.1"/>
    </source>
</evidence>
<sequence length="59" mass="6450">MGLSKGSERQLAASRAERDRLQYVGDCKQDGNYRQALNAMTSDEVWAEVARSTDGGSRG</sequence>